<comment type="caution">
    <text evidence="13">The sequence shown here is derived from an EMBL/GenBank/DDBJ whole genome shotgun (WGS) entry which is preliminary data.</text>
</comment>
<evidence type="ECO:0000256" key="2">
    <source>
        <dbReference type="ARBA" id="ARBA00009634"/>
    </source>
</evidence>
<evidence type="ECO:0000256" key="7">
    <source>
        <dbReference type="ARBA" id="ARBA00022989"/>
    </source>
</evidence>
<dbReference type="Proteomes" id="UP001347796">
    <property type="component" value="Unassembled WGS sequence"/>
</dbReference>
<evidence type="ECO:0000256" key="1">
    <source>
        <dbReference type="ARBA" id="ARBA00004479"/>
    </source>
</evidence>
<dbReference type="Pfam" id="PF13855">
    <property type="entry name" value="LRR_8"/>
    <property type="match status" value="2"/>
</dbReference>
<dbReference type="SUPFAM" id="SSF52058">
    <property type="entry name" value="L domain-like"/>
    <property type="match status" value="2"/>
</dbReference>
<feature type="domain" description="TIR" evidence="12">
    <location>
        <begin position="574"/>
        <end position="712"/>
    </location>
</feature>
<dbReference type="InterPro" id="IPR032675">
    <property type="entry name" value="LRR_dom_sf"/>
</dbReference>
<evidence type="ECO:0000259" key="12">
    <source>
        <dbReference type="PROSITE" id="PS50104"/>
    </source>
</evidence>
<evidence type="ECO:0000256" key="6">
    <source>
        <dbReference type="ARBA" id="ARBA00022737"/>
    </source>
</evidence>
<protein>
    <recommendedName>
        <fullName evidence="12">TIR domain-containing protein</fullName>
    </recommendedName>
</protein>
<evidence type="ECO:0000313" key="14">
    <source>
        <dbReference type="Proteomes" id="UP001347796"/>
    </source>
</evidence>
<dbReference type="SMART" id="SM00082">
    <property type="entry name" value="LRRCT"/>
    <property type="match status" value="1"/>
</dbReference>
<keyword evidence="10" id="KW-0325">Glycoprotein</keyword>
<dbReference type="InterPro" id="IPR003591">
    <property type="entry name" value="Leu-rich_rpt_typical-subtyp"/>
</dbReference>
<dbReference type="Gene3D" id="3.80.10.10">
    <property type="entry name" value="Ribonuclease Inhibitor"/>
    <property type="match status" value="3"/>
</dbReference>
<dbReference type="SMART" id="SM00255">
    <property type="entry name" value="TIR"/>
    <property type="match status" value="1"/>
</dbReference>
<keyword evidence="5" id="KW-0732">Signal</keyword>
<name>A0AAN8K884_PATCE</name>
<accession>A0AAN8K884</accession>
<comment type="subcellular location">
    <subcellularLocation>
        <location evidence="1">Membrane</location>
        <topology evidence="1">Single-pass type I membrane protein</topology>
    </subcellularLocation>
</comment>
<dbReference type="PROSITE" id="PS51450">
    <property type="entry name" value="LRR"/>
    <property type="match status" value="2"/>
</dbReference>
<evidence type="ECO:0000256" key="4">
    <source>
        <dbReference type="ARBA" id="ARBA00022692"/>
    </source>
</evidence>
<evidence type="ECO:0000256" key="9">
    <source>
        <dbReference type="ARBA" id="ARBA00023170"/>
    </source>
</evidence>
<keyword evidence="9" id="KW-0675">Receptor</keyword>
<evidence type="ECO:0000256" key="10">
    <source>
        <dbReference type="ARBA" id="ARBA00023180"/>
    </source>
</evidence>
<reference evidence="13 14" key="1">
    <citation type="submission" date="2024-01" db="EMBL/GenBank/DDBJ databases">
        <title>The genome of the rayed Mediterranean limpet Patella caerulea (Linnaeus, 1758).</title>
        <authorList>
            <person name="Anh-Thu Weber A."/>
            <person name="Halstead-Nussloch G."/>
        </authorList>
    </citation>
    <scope>NUCLEOTIDE SEQUENCE [LARGE SCALE GENOMIC DNA]</scope>
    <source>
        <strain evidence="13">AATW-2023a</strain>
        <tissue evidence="13">Whole specimen</tissue>
    </source>
</reference>
<dbReference type="GO" id="GO:0038023">
    <property type="term" value="F:signaling receptor activity"/>
    <property type="evidence" value="ECO:0007669"/>
    <property type="project" value="TreeGrafter"/>
</dbReference>
<feature type="transmembrane region" description="Helical" evidence="11">
    <location>
        <begin position="521"/>
        <end position="544"/>
    </location>
</feature>
<dbReference type="InterPro" id="IPR035897">
    <property type="entry name" value="Toll_tir_struct_dom_sf"/>
</dbReference>
<organism evidence="13 14">
    <name type="scientific">Patella caerulea</name>
    <name type="common">Rayed Mediterranean limpet</name>
    <dbReference type="NCBI Taxonomy" id="87958"/>
    <lineage>
        <taxon>Eukaryota</taxon>
        <taxon>Metazoa</taxon>
        <taxon>Spiralia</taxon>
        <taxon>Lophotrochozoa</taxon>
        <taxon>Mollusca</taxon>
        <taxon>Gastropoda</taxon>
        <taxon>Patellogastropoda</taxon>
        <taxon>Patelloidea</taxon>
        <taxon>Patellidae</taxon>
        <taxon>Patella</taxon>
    </lineage>
</organism>
<keyword evidence="3" id="KW-0433">Leucine-rich repeat</keyword>
<keyword evidence="4 11" id="KW-0812">Transmembrane</keyword>
<dbReference type="PROSITE" id="PS50104">
    <property type="entry name" value="TIR"/>
    <property type="match status" value="1"/>
</dbReference>
<evidence type="ECO:0000256" key="3">
    <source>
        <dbReference type="ARBA" id="ARBA00022614"/>
    </source>
</evidence>
<dbReference type="GO" id="GO:0007165">
    <property type="term" value="P:signal transduction"/>
    <property type="evidence" value="ECO:0007669"/>
    <property type="project" value="InterPro"/>
</dbReference>
<evidence type="ECO:0000313" key="13">
    <source>
        <dbReference type="EMBL" id="KAK6192067.1"/>
    </source>
</evidence>
<evidence type="ECO:0000256" key="5">
    <source>
        <dbReference type="ARBA" id="ARBA00022729"/>
    </source>
</evidence>
<dbReference type="AlphaFoldDB" id="A0AAN8K884"/>
<dbReference type="SMART" id="SM00369">
    <property type="entry name" value="LRR_TYP"/>
    <property type="match status" value="6"/>
</dbReference>
<comment type="similarity">
    <text evidence="2">Belongs to the Toll-like receptor family.</text>
</comment>
<evidence type="ECO:0000256" key="11">
    <source>
        <dbReference type="SAM" id="Phobius"/>
    </source>
</evidence>
<dbReference type="Gene3D" id="3.40.50.10140">
    <property type="entry name" value="Toll/interleukin-1 receptor homology (TIR) domain"/>
    <property type="match status" value="1"/>
</dbReference>
<keyword evidence="6" id="KW-0677">Repeat</keyword>
<dbReference type="Pfam" id="PF13676">
    <property type="entry name" value="TIR_2"/>
    <property type="match status" value="1"/>
</dbReference>
<dbReference type="SUPFAM" id="SSF52200">
    <property type="entry name" value="Toll/Interleukin receptor TIR domain"/>
    <property type="match status" value="1"/>
</dbReference>
<proteinExistence type="inferred from homology"/>
<evidence type="ECO:0000256" key="8">
    <source>
        <dbReference type="ARBA" id="ARBA00023136"/>
    </source>
</evidence>
<dbReference type="InterPro" id="IPR001611">
    <property type="entry name" value="Leu-rich_rpt"/>
</dbReference>
<dbReference type="PANTHER" id="PTHR24365">
    <property type="entry name" value="TOLL-LIKE RECEPTOR"/>
    <property type="match status" value="1"/>
</dbReference>
<dbReference type="InterPro" id="IPR000483">
    <property type="entry name" value="Cys-rich_flank_reg_C"/>
</dbReference>
<keyword evidence="7 11" id="KW-1133">Transmembrane helix</keyword>
<keyword evidence="14" id="KW-1185">Reference proteome</keyword>
<sequence length="720" mass="83879">MFLLLLLYPGNANYNNESDINVEKRTTGNRLGDFLVSPRKQNWTRCGDNMCQCKGYQALCANHGHQLNYIPRFEQNITQLNFTGNYLPLIDNETFTNITKMKINYLHLQLNSIQNCKRTAFNALKFLRTLHLREHTIPRLELMDCLSGLTKDLQFLYLSNYHYHHPLDLDLDSSMTNSNIIKLHLQDVNMIHYNQSKLSTLKRLRNITIYRSLIKTVTFNYSFALETLDFGTNRLHQLPTFCVQGHAYFPNLKYLCLDHNGINSIPLEHIACMKSLAIFSICNNQIRTIESNAFSKLPNLHILSLQYNGHGMDVHDFAFNSSTLKELYLEDDDLYFGGYYKHVSLNAFKYCKRLELLRLSSNDFSTVTNPMFEEIFSNLVNLKSLSLAHCGLRFLPSFIPIHLKKLETLWLARNNIIAIPEGYFSSLNSLQNVQLNSNKITTVKPFSLQFFKQLKSIDLSSNPFSCSCELLWFINFLKTSPIRKRFVHFPKQYICVFPTVFKGKQLLQVRLSEHTCAVTKLVRVIIISTSTGILLLLLTISVVYRYRWYLRYIIYMARFQHVRYQRLLNGGGNYKYDVYLSSCDVDFDYVVYDELVPRLEEGMGLRLYIPQKDGQGNKIEQIISNMDASRKVMLFISDKYVEDGYCEFEASFAYNKYINEKRDLMIAVVLGELRAKNVTKTIHKILAVDNYIKWGWDEESLELFWLKITTAINNLDDLIP</sequence>
<dbReference type="EMBL" id="JAZGQO010000002">
    <property type="protein sequence ID" value="KAK6192067.1"/>
    <property type="molecule type" value="Genomic_DNA"/>
</dbReference>
<dbReference type="PANTHER" id="PTHR24365:SF541">
    <property type="entry name" value="PROTEIN TOLL-RELATED"/>
    <property type="match status" value="1"/>
</dbReference>
<gene>
    <name evidence="13" type="ORF">SNE40_003611</name>
</gene>
<dbReference type="GO" id="GO:0005886">
    <property type="term" value="C:plasma membrane"/>
    <property type="evidence" value="ECO:0007669"/>
    <property type="project" value="TreeGrafter"/>
</dbReference>
<dbReference type="InterPro" id="IPR000157">
    <property type="entry name" value="TIR_dom"/>
</dbReference>
<keyword evidence="8 11" id="KW-0472">Membrane</keyword>